<name>A0A507FFC8_9FUNG</name>
<evidence type="ECO:0000259" key="11">
    <source>
        <dbReference type="PROSITE" id="PS50866"/>
    </source>
</evidence>
<organism evidence="12 13">
    <name type="scientific">Chytriomyces confervae</name>
    <dbReference type="NCBI Taxonomy" id="246404"/>
    <lineage>
        <taxon>Eukaryota</taxon>
        <taxon>Fungi</taxon>
        <taxon>Fungi incertae sedis</taxon>
        <taxon>Chytridiomycota</taxon>
        <taxon>Chytridiomycota incertae sedis</taxon>
        <taxon>Chytridiomycetes</taxon>
        <taxon>Chytridiales</taxon>
        <taxon>Chytriomycetaceae</taxon>
        <taxon>Chytriomyces</taxon>
    </lineage>
</organism>
<keyword evidence="5 9" id="KW-1133">Transmembrane helix</keyword>
<evidence type="ECO:0000256" key="6">
    <source>
        <dbReference type="ARBA" id="ARBA00023136"/>
    </source>
</evidence>
<dbReference type="Proteomes" id="UP000320333">
    <property type="component" value="Unassembled WGS sequence"/>
</dbReference>
<reference evidence="12 13" key="1">
    <citation type="journal article" date="2019" name="Sci. Rep.">
        <title>Comparative genomics of chytrid fungi reveal insights into the obligate biotrophic and pathogenic lifestyle of Synchytrium endobioticum.</title>
        <authorList>
            <person name="van de Vossenberg B.T.L.H."/>
            <person name="Warris S."/>
            <person name="Nguyen H.D.T."/>
            <person name="van Gent-Pelzer M.P.E."/>
            <person name="Joly D.L."/>
            <person name="van de Geest H.C."/>
            <person name="Bonants P.J.M."/>
            <person name="Smith D.S."/>
            <person name="Levesque C.A."/>
            <person name="van der Lee T.A.J."/>
        </authorList>
    </citation>
    <scope>NUCLEOTIDE SEQUENCE [LARGE SCALE GENOMIC DNA]</scope>
    <source>
        <strain evidence="12 13">CBS 675.73</strain>
    </source>
</reference>
<feature type="signal peptide" evidence="10">
    <location>
        <begin position="1"/>
        <end position="16"/>
    </location>
</feature>
<evidence type="ECO:0000256" key="10">
    <source>
        <dbReference type="SAM" id="SignalP"/>
    </source>
</evidence>
<dbReference type="PANTHER" id="PTHR22811">
    <property type="entry name" value="TRANSMEMBRANE EMP24 DOMAIN-CONTAINING PROTEIN"/>
    <property type="match status" value="1"/>
</dbReference>
<evidence type="ECO:0000256" key="2">
    <source>
        <dbReference type="ARBA" id="ARBA00007104"/>
    </source>
</evidence>
<keyword evidence="4 10" id="KW-0732">Signal</keyword>
<accession>A0A507FFC8</accession>
<dbReference type="EMBL" id="QEAP01000101">
    <property type="protein sequence ID" value="TPX74944.1"/>
    <property type="molecule type" value="Genomic_DNA"/>
</dbReference>
<feature type="chain" id="PRO_5021398613" description="GOLD domain-containing protein" evidence="10">
    <location>
        <begin position="17"/>
        <end position="218"/>
    </location>
</feature>
<sequence>MLVQCLLLAQFAAATTLTFRMMAHERPCFYTWVQRPAEKLNIYVAVQSGGDYEIDYELLNPDGTVLSEEKKTTNVDLFFATKSPGEYKLCFSNTYASFHEKVIDFNLEVESDQENATENPALFSKTDPEALKAQAEDSTKPMHSSVQNMVAAYGDIMRDLRYIRTRTNRNFDTVQSTEDRIFWFNIIQNGMILFVAFAQVVVIKTLFSKGGRPGAIRI</sequence>
<evidence type="ECO:0000256" key="1">
    <source>
        <dbReference type="ARBA" id="ARBA00004479"/>
    </source>
</evidence>
<evidence type="ECO:0000313" key="12">
    <source>
        <dbReference type="EMBL" id="TPX74944.1"/>
    </source>
</evidence>
<evidence type="ECO:0000256" key="5">
    <source>
        <dbReference type="ARBA" id="ARBA00022989"/>
    </source>
</evidence>
<dbReference type="SMART" id="SM01190">
    <property type="entry name" value="EMP24_GP25L"/>
    <property type="match status" value="1"/>
</dbReference>
<dbReference type="Pfam" id="PF01105">
    <property type="entry name" value="EMP24_GP25L"/>
    <property type="match status" value="1"/>
</dbReference>
<dbReference type="InterPro" id="IPR015720">
    <property type="entry name" value="Emp24-like"/>
</dbReference>
<evidence type="ECO:0000256" key="3">
    <source>
        <dbReference type="ARBA" id="ARBA00022692"/>
    </source>
</evidence>
<dbReference type="InterPro" id="IPR009038">
    <property type="entry name" value="GOLD_dom"/>
</dbReference>
<proteinExistence type="inferred from homology"/>
<protein>
    <recommendedName>
        <fullName evidence="11">GOLD domain-containing protein</fullName>
    </recommendedName>
</protein>
<comment type="similarity">
    <text evidence="2 8">Belongs to the EMP24/GP25L family.</text>
</comment>
<evidence type="ECO:0000256" key="8">
    <source>
        <dbReference type="RuleBase" id="RU003827"/>
    </source>
</evidence>
<evidence type="ECO:0000256" key="4">
    <source>
        <dbReference type="ARBA" id="ARBA00022729"/>
    </source>
</evidence>
<dbReference type="AlphaFoldDB" id="A0A507FFC8"/>
<comment type="caution">
    <text evidence="12">The sequence shown here is derived from an EMBL/GenBank/DDBJ whole genome shotgun (WGS) entry which is preliminary data.</text>
</comment>
<dbReference type="STRING" id="246404.A0A507FFC8"/>
<dbReference type="GO" id="GO:0012505">
    <property type="term" value="C:endomembrane system"/>
    <property type="evidence" value="ECO:0007669"/>
    <property type="project" value="UniProtKB-SubCell"/>
</dbReference>
<comment type="subcellular location">
    <subcellularLocation>
        <location evidence="7">Endomembrane system</location>
        <topology evidence="7">Single-pass membrane protein</topology>
    </subcellularLocation>
    <subcellularLocation>
        <location evidence="1 8">Membrane</location>
        <topology evidence="1 8">Single-pass type I membrane protein</topology>
    </subcellularLocation>
</comment>
<dbReference type="GO" id="GO:0016020">
    <property type="term" value="C:membrane"/>
    <property type="evidence" value="ECO:0007669"/>
    <property type="project" value="UniProtKB-SubCell"/>
</dbReference>
<evidence type="ECO:0000313" key="13">
    <source>
        <dbReference type="Proteomes" id="UP000320333"/>
    </source>
</evidence>
<keyword evidence="13" id="KW-1185">Reference proteome</keyword>
<keyword evidence="3 8" id="KW-0812">Transmembrane</keyword>
<feature type="transmembrane region" description="Helical" evidence="9">
    <location>
        <begin position="182"/>
        <end position="207"/>
    </location>
</feature>
<dbReference type="OrthoDB" id="1929172at2759"/>
<evidence type="ECO:0000256" key="9">
    <source>
        <dbReference type="SAM" id="Phobius"/>
    </source>
</evidence>
<evidence type="ECO:0000256" key="7">
    <source>
        <dbReference type="ARBA" id="ARBA00037847"/>
    </source>
</evidence>
<dbReference type="PROSITE" id="PS50866">
    <property type="entry name" value="GOLD"/>
    <property type="match status" value="1"/>
</dbReference>
<gene>
    <name evidence="12" type="ORF">CcCBS67573_g03785</name>
</gene>
<dbReference type="SUPFAM" id="SSF101576">
    <property type="entry name" value="Supernatant protein factor (SPF), C-terminal domain"/>
    <property type="match status" value="1"/>
</dbReference>
<feature type="domain" description="GOLD" evidence="11">
    <location>
        <begin position="26"/>
        <end position="109"/>
    </location>
</feature>
<dbReference type="InterPro" id="IPR036598">
    <property type="entry name" value="GOLD_dom_sf"/>
</dbReference>
<keyword evidence="6 9" id="KW-0472">Membrane</keyword>